<feature type="region of interest" description="Disordered" evidence="1">
    <location>
        <begin position="137"/>
        <end position="158"/>
    </location>
</feature>
<evidence type="ECO:0000313" key="3">
    <source>
        <dbReference type="Proteomes" id="UP001642540"/>
    </source>
</evidence>
<feature type="compositionally biased region" description="Basic and acidic residues" evidence="1">
    <location>
        <begin position="225"/>
        <end position="236"/>
    </location>
</feature>
<feature type="region of interest" description="Disordered" evidence="1">
    <location>
        <begin position="1"/>
        <end position="68"/>
    </location>
</feature>
<evidence type="ECO:0000256" key="1">
    <source>
        <dbReference type="SAM" id="MobiDB-lite"/>
    </source>
</evidence>
<gene>
    <name evidence="2" type="ORF">ODALV1_LOCUS4256</name>
</gene>
<feature type="region of interest" description="Disordered" evidence="1">
    <location>
        <begin position="358"/>
        <end position="416"/>
    </location>
</feature>
<dbReference type="Proteomes" id="UP001642540">
    <property type="component" value="Unassembled WGS sequence"/>
</dbReference>
<feature type="compositionally biased region" description="Polar residues" evidence="1">
    <location>
        <begin position="237"/>
        <end position="251"/>
    </location>
</feature>
<keyword evidence="3" id="KW-1185">Reference proteome</keyword>
<organism evidence="2 3">
    <name type="scientific">Orchesella dallaii</name>
    <dbReference type="NCBI Taxonomy" id="48710"/>
    <lineage>
        <taxon>Eukaryota</taxon>
        <taxon>Metazoa</taxon>
        <taxon>Ecdysozoa</taxon>
        <taxon>Arthropoda</taxon>
        <taxon>Hexapoda</taxon>
        <taxon>Collembola</taxon>
        <taxon>Entomobryomorpha</taxon>
        <taxon>Entomobryoidea</taxon>
        <taxon>Orchesellidae</taxon>
        <taxon>Orchesellinae</taxon>
        <taxon>Orchesella</taxon>
    </lineage>
</organism>
<dbReference type="EMBL" id="CAXLJM020000013">
    <property type="protein sequence ID" value="CAL8079016.1"/>
    <property type="molecule type" value="Genomic_DNA"/>
</dbReference>
<name>A0ABP1PXC9_9HEXA</name>
<comment type="caution">
    <text evidence="2">The sequence shown here is derived from an EMBL/GenBank/DDBJ whole genome shotgun (WGS) entry which is preliminary data.</text>
</comment>
<reference evidence="2 3" key="1">
    <citation type="submission" date="2024-08" db="EMBL/GenBank/DDBJ databases">
        <authorList>
            <person name="Cucini C."/>
            <person name="Frati F."/>
        </authorList>
    </citation>
    <scope>NUCLEOTIDE SEQUENCE [LARGE SCALE GENOMIC DNA]</scope>
</reference>
<sequence>MASNRRRGVRAPNADLAGEEAPFAGAGAVHHSPERPAGAGNQLNSPPPAYVEAAHPPQQPPLADPNNLLRDNIDNIRAMQNATVINMDRHHHESMQGLRGIRDAILEAMHRIAQGVAPHAPPVEPVLPPPFAQMQGARRVGPPGNQQQNPAPPKTHHLKTSDIKIPTYAGSMDMNWHPQTMNPFCFPMMFPPGMMAPWSGFGTKPKRKRSEAALKKIQARTAKFKAGEVTKREEKSSVSSNNQPDRLTSFSPKVPTKHDVRYVDASCQTEPVLCLDINTPDARQLVMREEESRHKKKAAEILRQRTYKCVQRREEKRVHDREKARQLKAAETHIDSPHKYSPKMRSVVNASALAKPVHPASPTAPLGEFKEMSINPSGPEDEFDKAPPTPNITTQSSKMIAGEDEILLSDCEMQYE</sequence>
<feature type="region of interest" description="Disordered" evidence="1">
    <location>
        <begin position="224"/>
        <end position="253"/>
    </location>
</feature>
<evidence type="ECO:0000313" key="2">
    <source>
        <dbReference type="EMBL" id="CAL8079016.1"/>
    </source>
</evidence>
<proteinExistence type="predicted"/>
<protein>
    <submittedName>
        <fullName evidence="2">Uncharacterized protein</fullName>
    </submittedName>
</protein>
<feature type="compositionally biased region" description="Low complexity" evidence="1">
    <location>
        <begin position="19"/>
        <end position="28"/>
    </location>
</feature>
<feature type="compositionally biased region" description="Acidic residues" evidence="1">
    <location>
        <begin position="402"/>
        <end position="416"/>
    </location>
</feature>
<accession>A0ABP1PXC9</accession>